<dbReference type="Proteomes" id="UP000596742">
    <property type="component" value="Unassembled WGS sequence"/>
</dbReference>
<proteinExistence type="predicted"/>
<sequence length="178" mass="20675">MSELYFVLLVVILCYISESSCESLDQDPKSLKSTQHLYQEFQYLRLNKSSNGTGLILPEVLQEKFQRGELRCQSSCNHIQCCICDSYYDIKDYDILNVIQLPDFNSILSLYDTSTFSQEHIILSPNESLHNIPSNICDYPNIGRVYLQYNEIKDIDIISCLEVLDTLVLHHNLVEYFK</sequence>
<reference evidence="2" key="1">
    <citation type="submission" date="2018-11" db="EMBL/GenBank/DDBJ databases">
        <authorList>
            <person name="Alioto T."/>
            <person name="Alioto T."/>
        </authorList>
    </citation>
    <scope>NUCLEOTIDE SEQUENCE</scope>
</reference>
<organism evidence="2 3">
    <name type="scientific">Mytilus galloprovincialis</name>
    <name type="common">Mediterranean mussel</name>
    <dbReference type="NCBI Taxonomy" id="29158"/>
    <lineage>
        <taxon>Eukaryota</taxon>
        <taxon>Metazoa</taxon>
        <taxon>Spiralia</taxon>
        <taxon>Lophotrochozoa</taxon>
        <taxon>Mollusca</taxon>
        <taxon>Bivalvia</taxon>
        <taxon>Autobranchia</taxon>
        <taxon>Pteriomorphia</taxon>
        <taxon>Mytilida</taxon>
        <taxon>Mytiloidea</taxon>
        <taxon>Mytilidae</taxon>
        <taxon>Mytilinae</taxon>
        <taxon>Mytilus</taxon>
    </lineage>
</organism>
<keyword evidence="3" id="KW-1185">Reference proteome</keyword>
<feature type="chain" id="PRO_5033050818" evidence="1">
    <location>
        <begin position="22"/>
        <end position="178"/>
    </location>
</feature>
<evidence type="ECO:0000256" key="1">
    <source>
        <dbReference type="SAM" id="SignalP"/>
    </source>
</evidence>
<name>A0A8B6H9R8_MYTGA</name>
<dbReference type="SUPFAM" id="SSF52058">
    <property type="entry name" value="L domain-like"/>
    <property type="match status" value="1"/>
</dbReference>
<comment type="caution">
    <text evidence="2">The sequence shown here is derived from an EMBL/GenBank/DDBJ whole genome shotgun (WGS) entry which is preliminary data.</text>
</comment>
<feature type="signal peptide" evidence="1">
    <location>
        <begin position="1"/>
        <end position="21"/>
    </location>
</feature>
<evidence type="ECO:0000313" key="3">
    <source>
        <dbReference type="Proteomes" id="UP000596742"/>
    </source>
</evidence>
<dbReference type="EMBL" id="UYJE01009739">
    <property type="protein sequence ID" value="VDI76234.1"/>
    <property type="molecule type" value="Genomic_DNA"/>
</dbReference>
<evidence type="ECO:0000313" key="2">
    <source>
        <dbReference type="EMBL" id="VDI76234.1"/>
    </source>
</evidence>
<accession>A0A8B6H9R8</accession>
<protein>
    <submittedName>
        <fullName evidence="2">Uncharacterized protein</fullName>
    </submittedName>
</protein>
<dbReference type="AlphaFoldDB" id="A0A8B6H9R8"/>
<keyword evidence="1" id="KW-0732">Signal</keyword>
<gene>
    <name evidence="2" type="ORF">MGAL_10B015711</name>
</gene>